<dbReference type="AlphaFoldDB" id="A0A0W0FFB7"/>
<proteinExistence type="predicted"/>
<organism evidence="1 2">
    <name type="scientific">Moniliophthora roreri</name>
    <name type="common">Frosty pod rot fungus</name>
    <name type="synonym">Monilia roreri</name>
    <dbReference type="NCBI Taxonomy" id="221103"/>
    <lineage>
        <taxon>Eukaryota</taxon>
        <taxon>Fungi</taxon>
        <taxon>Dikarya</taxon>
        <taxon>Basidiomycota</taxon>
        <taxon>Agaricomycotina</taxon>
        <taxon>Agaricomycetes</taxon>
        <taxon>Agaricomycetidae</taxon>
        <taxon>Agaricales</taxon>
        <taxon>Marasmiineae</taxon>
        <taxon>Marasmiaceae</taxon>
        <taxon>Moniliophthora</taxon>
    </lineage>
</organism>
<dbReference type="eggNOG" id="ENOG502SXCR">
    <property type="taxonomic scope" value="Eukaryota"/>
</dbReference>
<protein>
    <submittedName>
        <fullName evidence="1">Uncharacterized protein</fullName>
    </submittedName>
</protein>
<sequence length="237" mass="26355">MSSLLPQLPIDCYYHLLSPDIATAPLPLPPNGKVVHVFPKSTAGVEKYFSRLPPSQLGIGYKDDAWEPRPVDNAWSMPDDPSPKDVYLVISPDPHLKPPNDRHYAIRWVVHNRHGQPAAARCIELISGLGHHHLINWGPLTQCNNLYPADNISVIHLGRFTIEERCHLEAIAWNVPVLLPPDGKYGTRNWVACVLGVACARGLMEVDVVRGVLEQAMATELPVYKGPFWRPPVVITA</sequence>
<evidence type="ECO:0000313" key="2">
    <source>
        <dbReference type="Proteomes" id="UP000054988"/>
    </source>
</evidence>
<dbReference type="EMBL" id="LATX01002020">
    <property type="protein sequence ID" value="KTB34977.1"/>
    <property type="molecule type" value="Genomic_DNA"/>
</dbReference>
<dbReference type="Proteomes" id="UP000054988">
    <property type="component" value="Unassembled WGS sequence"/>
</dbReference>
<comment type="caution">
    <text evidence="1">The sequence shown here is derived from an EMBL/GenBank/DDBJ whole genome shotgun (WGS) entry which is preliminary data.</text>
</comment>
<reference evidence="1 2" key="1">
    <citation type="submission" date="2015-12" db="EMBL/GenBank/DDBJ databases">
        <title>Draft genome sequence of Moniliophthora roreri, the causal agent of frosty pod rot of cacao.</title>
        <authorList>
            <person name="Aime M.C."/>
            <person name="Diaz-Valderrama J.R."/>
            <person name="Kijpornyongpan T."/>
            <person name="Phillips-Mora W."/>
        </authorList>
    </citation>
    <scope>NUCLEOTIDE SEQUENCE [LARGE SCALE GENOMIC DNA]</scope>
    <source>
        <strain evidence="1 2">MCA 2952</strain>
    </source>
</reference>
<accession>A0A0W0FFB7</accession>
<evidence type="ECO:0000313" key="1">
    <source>
        <dbReference type="EMBL" id="KTB34977.1"/>
    </source>
</evidence>
<gene>
    <name evidence="1" type="ORF">WG66_12417</name>
</gene>
<name>A0A0W0FFB7_MONRR</name>